<organism evidence="2 3">
    <name type="scientific">Microbacterium marmarense</name>
    <dbReference type="NCBI Taxonomy" id="3122051"/>
    <lineage>
        <taxon>Bacteria</taxon>
        <taxon>Bacillati</taxon>
        <taxon>Actinomycetota</taxon>
        <taxon>Actinomycetes</taxon>
        <taxon>Micrococcales</taxon>
        <taxon>Microbacteriaceae</taxon>
        <taxon>Microbacterium</taxon>
    </lineage>
</organism>
<dbReference type="PANTHER" id="PTHR18964">
    <property type="entry name" value="ROK (REPRESSOR, ORF, KINASE) FAMILY"/>
    <property type="match status" value="1"/>
</dbReference>
<dbReference type="InterPro" id="IPR043129">
    <property type="entry name" value="ATPase_NBD"/>
</dbReference>
<dbReference type="SUPFAM" id="SSF53067">
    <property type="entry name" value="Actin-like ATPase domain"/>
    <property type="match status" value="2"/>
</dbReference>
<dbReference type="PANTHER" id="PTHR18964:SF149">
    <property type="entry name" value="BIFUNCTIONAL UDP-N-ACETYLGLUCOSAMINE 2-EPIMERASE_N-ACETYLMANNOSAMINE KINASE"/>
    <property type="match status" value="1"/>
</dbReference>
<sequence>MTDEVHVSSSPLRRFRHAHEQDIERALRSRGPLTRQELQDVTGLSRTTLYSIVNALTADGVIVESRVQTSQRRGRPASVLSLDPAAAQVIGVELGRSHIGVTVANLRHEIVAGSDRSAPVGRNAGEIGAAAIDAIDEALRDAGLTSARLDAIVVGTPLSFGTGAQAADRVREDVGARMLARYGVAPVFANNARLVALAEMRFGAGADVDDLIYLHLDEGVGGGVVLDRRIVDGRHGRAGELGHISVDVDGPPCWCGGIGCLERYLALPELAAYIGSSASEMLAHPGLVEHIDGRLGVLSRVVAGLLTTLDVRRVVLGGTLGRANGIAPRVEELVRILSPDHVAVDVDVRPAVLGRRGSAQGGVVLGLAAAGGDLVVPTIYS</sequence>
<evidence type="ECO:0000313" key="2">
    <source>
        <dbReference type="EMBL" id="MEJ1154748.1"/>
    </source>
</evidence>
<dbReference type="PROSITE" id="PS01125">
    <property type="entry name" value="ROK"/>
    <property type="match status" value="1"/>
</dbReference>
<dbReference type="InterPro" id="IPR000600">
    <property type="entry name" value="ROK"/>
</dbReference>
<dbReference type="InterPro" id="IPR036388">
    <property type="entry name" value="WH-like_DNA-bd_sf"/>
</dbReference>
<dbReference type="RefSeq" id="WP_337337176.1">
    <property type="nucleotide sequence ID" value="NZ_JBBDGL010000001.1"/>
</dbReference>
<reference evidence="2 3" key="1">
    <citation type="submission" date="2024-02" db="EMBL/GenBank/DDBJ databases">
        <authorList>
            <person name="Saticioglu I.B."/>
        </authorList>
    </citation>
    <scope>NUCLEOTIDE SEQUENCE [LARGE SCALE GENOMIC DNA]</scope>
    <source>
        <strain evidence="2 3">Mu-86</strain>
    </source>
</reference>
<dbReference type="SUPFAM" id="SSF46785">
    <property type="entry name" value="Winged helix' DNA-binding domain"/>
    <property type="match status" value="1"/>
</dbReference>
<gene>
    <name evidence="2" type="ORF">WDU96_03925</name>
</gene>
<dbReference type="Gene3D" id="3.30.420.40">
    <property type="match status" value="2"/>
</dbReference>
<name>A0ABU8LS93_9MICO</name>
<comment type="similarity">
    <text evidence="1">Belongs to the ROK (NagC/XylR) family.</text>
</comment>
<dbReference type="Pfam" id="PF13412">
    <property type="entry name" value="HTH_24"/>
    <property type="match status" value="1"/>
</dbReference>
<dbReference type="Pfam" id="PF00480">
    <property type="entry name" value="ROK"/>
    <property type="match status" value="1"/>
</dbReference>
<evidence type="ECO:0000256" key="1">
    <source>
        <dbReference type="ARBA" id="ARBA00006479"/>
    </source>
</evidence>
<dbReference type="EMBL" id="JBBDGL010000001">
    <property type="protein sequence ID" value="MEJ1154748.1"/>
    <property type="molecule type" value="Genomic_DNA"/>
</dbReference>
<proteinExistence type="inferred from homology"/>
<keyword evidence="3" id="KW-1185">Reference proteome</keyword>
<comment type="caution">
    <text evidence="2">The sequence shown here is derived from an EMBL/GenBank/DDBJ whole genome shotgun (WGS) entry which is preliminary data.</text>
</comment>
<evidence type="ECO:0000313" key="3">
    <source>
        <dbReference type="Proteomes" id="UP001368654"/>
    </source>
</evidence>
<dbReference type="InterPro" id="IPR049874">
    <property type="entry name" value="ROK_cs"/>
</dbReference>
<protein>
    <submittedName>
        <fullName evidence="2">ROK family transcriptional regulator</fullName>
    </submittedName>
</protein>
<dbReference type="Proteomes" id="UP001368654">
    <property type="component" value="Unassembled WGS sequence"/>
</dbReference>
<dbReference type="Gene3D" id="1.10.10.10">
    <property type="entry name" value="Winged helix-like DNA-binding domain superfamily/Winged helix DNA-binding domain"/>
    <property type="match status" value="1"/>
</dbReference>
<dbReference type="InterPro" id="IPR036390">
    <property type="entry name" value="WH_DNA-bd_sf"/>
</dbReference>
<accession>A0ABU8LS93</accession>